<sequence>MKCRFKKRKSSSYSRDVMPCCSSSSSKSKLPLPLPLPLPIFGLVSKERPWPRKERHCLYYSTDCDKTALINNFQKRGWHKVPAFDGEWNLYWACAQNCRYIFGVDHPYRMRSDQIINHFPNSMELSRKDLLIKNIKRYRKDLERKGDALAMTHPNSTKLGVGGTRYMYLDIIPMTFVLPADYNLFVEQFHKNPASTWIVKPSDKSQGVGIYLINKLSKLKRFAYEARTFYPHFHRDTCVISKYIDNPLLIGGKKFDLRLYVLVTSFNPIKAYLYNEGFCRFCTQRYDQTEIDNVFMHLTNVSIQKNNKEYNTIHGGKWSMQNLWLYLDSIRGEGVSKKLSCRISETIRHSLDAVAPVMANDRHCFEVYGYDIIIDNNLKPWLIEINTSPSIHSTTKNDCTLKTRLIDNVLDVVIPPSGMPDERWSKTPSQDSLRNFTLITPIQLPKTPNSCQSSTPLTEAGGTGPLTDNYYYRKHKSIINRLAGGALPALAVSKAASKFLLPSGTSALMRPMVQSHIRKATESKKLSQKSKLKSKSAMKRGIGAALSKRVS</sequence>
<dbReference type="SUPFAM" id="SSF56059">
    <property type="entry name" value="Glutathione synthetase ATP-binding domain-like"/>
    <property type="match status" value="1"/>
</dbReference>
<evidence type="ECO:0000256" key="1">
    <source>
        <dbReference type="ARBA" id="ARBA00004120"/>
    </source>
</evidence>
<dbReference type="Pfam" id="PF03133">
    <property type="entry name" value="TTL"/>
    <property type="match status" value="1"/>
</dbReference>
<evidence type="ECO:0000256" key="12">
    <source>
        <dbReference type="ARBA" id="ARBA00062645"/>
    </source>
</evidence>
<dbReference type="PANTHER" id="PTHR12241:SF31">
    <property type="entry name" value="POLYGLUTAMYLASE COMPLEX SUBUNIT TTLL1"/>
    <property type="match status" value="1"/>
</dbReference>
<feature type="region of interest" description="Disordered" evidence="17">
    <location>
        <begin position="519"/>
        <end position="551"/>
    </location>
</feature>
<feature type="compositionally biased region" description="Basic residues" evidence="17">
    <location>
        <begin position="526"/>
        <end position="538"/>
    </location>
</feature>
<comment type="subcellular location">
    <subcellularLocation>
        <location evidence="1">Cytoplasm</location>
        <location evidence="1">Cytoskeleton</location>
        <location evidence="1">Cilium basal body</location>
    </subcellularLocation>
</comment>
<evidence type="ECO:0000256" key="3">
    <source>
        <dbReference type="ARBA" id="ARBA00022490"/>
    </source>
</evidence>
<dbReference type="GeneID" id="111603141"/>
<dbReference type="FunFam" id="3.30.470.20:FF:000033">
    <property type="entry name" value="Probable tubulin polyglutamylase TTLL1"/>
    <property type="match status" value="1"/>
</dbReference>
<evidence type="ECO:0000256" key="10">
    <source>
        <dbReference type="ARBA" id="ARBA00023273"/>
    </source>
</evidence>
<evidence type="ECO:0000313" key="18">
    <source>
        <dbReference type="Proteomes" id="UP000504633"/>
    </source>
</evidence>
<dbReference type="GO" id="GO:0070740">
    <property type="term" value="F:tubulin-glutamic acid ligase activity"/>
    <property type="evidence" value="ECO:0007669"/>
    <property type="project" value="TreeGrafter"/>
</dbReference>
<evidence type="ECO:0000256" key="14">
    <source>
        <dbReference type="ARBA" id="ARBA00075351"/>
    </source>
</evidence>
<keyword evidence="3" id="KW-0963">Cytoplasm</keyword>
<dbReference type="OrthoDB" id="202825at2759"/>
<dbReference type="GO" id="GO:0005874">
    <property type="term" value="C:microtubule"/>
    <property type="evidence" value="ECO:0007669"/>
    <property type="project" value="UniProtKB-KW"/>
</dbReference>
<dbReference type="Gene3D" id="3.30.470.20">
    <property type="entry name" value="ATP-grasp fold, B domain"/>
    <property type="match status" value="1"/>
</dbReference>
<keyword evidence="5" id="KW-0493">Microtubule</keyword>
<proteinExistence type="inferred from homology"/>
<dbReference type="InterPro" id="IPR004344">
    <property type="entry name" value="TTL/TTLL_fam"/>
</dbReference>
<dbReference type="PANTHER" id="PTHR12241">
    <property type="entry name" value="TUBULIN POLYGLUTAMYLASE"/>
    <property type="match status" value="1"/>
</dbReference>
<comment type="subunit">
    <text evidence="12">Part of the neuronal tubulin polyglutamylase complex which contains TPGS1, TPGS2, TTLL1, LRRC49 and NICN1. Interacts with PCM1, CSTPP1 and LRRC49.</text>
</comment>
<evidence type="ECO:0000256" key="2">
    <source>
        <dbReference type="ARBA" id="ARBA00006118"/>
    </source>
</evidence>
<evidence type="ECO:0000256" key="13">
    <source>
        <dbReference type="ARBA" id="ARBA00074800"/>
    </source>
</evidence>
<dbReference type="AlphaFoldDB" id="A0A6J1MAW1"/>
<dbReference type="CTD" id="32704"/>
<evidence type="ECO:0000256" key="8">
    <source>
        <dbReference type="ARBA" id="ARBA00023069"/>
    </source>
</evidence>
<dbReference type="GO" id="GO:0036064">
    <property type="term" value="C:ciliary basal body"/>
    <property type="evidence" value="ECO:0007669"/>
    <property type="project" value="TreeGrafter"/>
</dbReference>
<dbReference type="GO" id="GO:0000226">
    <property type="term" value="P:microtubule cytoskeleton organization"/>
    <property type="evidence" value="ECO:0007669"/>
    <property type="project" value="TreeGrafter"/>
</dbReference>
<keyword evidence="6" id="KW-0547">Nucleotide-binding</keyword>
<dbReference type="Proteomes" id="UP000504633">
    <property type="component" value="Unplaced"/>
</dbReference>
<keyword evidence="18" id="KW-1185">Reference proteome</keyword>
<evidence type="ECO:0000256" key="5">
    <source>
        <dbReference type="ARBA" id="ARBA00022701"/>
    </source>
</evidence>
<keyword evidence="9" id="KW-0206">Cytoskeleton</keyword>
<accession>A0A6J1MAW1</accession>
<reference evidence="19" key="1">
    <citation type="submission" date="2025-08" db="UniProtKB">
        <authorList>
            <consortium name="RefSeq"/>
        </authorList>
    </citation>
    <scope>IDENTIFICATION</scope>
    <source>
        <strain evidence="19">15085-1641.00</strain>
        <tissue evidence="19">Whole body</tissue>
    </source>
</reference>
<evidence type="ECO:0000313" key="19">
    <source>
        <dbReference type="RefSeq" id="XP_023176384.2"/>
    </source>
</evidence>
<evidence type="ECO:0000256" key="11">
    <source>
        <dbReference type="ARBA" id="ARBA00052959"/>
    </source>
</evidence>
<keyword evidence="7" id="KW-0067">ATP-binding</keyword>
<evidence type="ECO:0000256" key="9">
    <source>
        <dbReference type="ARBA" id="ARBA00023212"/>
    </source>
</evidence>
<dbReference type="PROSITE" id="PS51221">
    <property type="entry name" value="TTL"/>
    <property type="match status" value="1"/>
</dbReference>
<dbReference type="KEGG" id="dhe:111603141"/>
<evidence type="ECO:0000256" key="4">
    <source>
        <dbReference type="ARBA" id="ARBA00022598"/>
    </source>
</evidence>
<keyword evidence="10" id="KW-0966">Cell projection</keyword>
<comment type="catalytic activity">
    <reaction evidence="11">
        <text>(L-glutamyl)(n)-gamma-L-glutamyl-L-glutamyl-[protein] + L-glutamate + ATP = (L-glutamyl)(n+1)-gamma-L-glutamyl-L-glutamyl-[protein] + ADP + phosphate + H(+)</text>
        <dbReference type="Rhea" id="RHEA:60148"/>
        <dbReference type="Rhea" id="RHEA-COMP:15519"/>
        <dbReference type="Rhea" id="RHEA-COMP:15675"/>
        <dbReference type="ChEBI" id="CHEBI:15378"/>
        <dbReference type="ChEBI" id="CHEBI:29985"/>
        <dbReference type="ChEBI" id="CHEBI:30616"/>
        <dbReference type="ChEBI" id="CHEBI:43474"/>
        <dbReference type="ChEBI" id="CHEBI:143623"/>
        <dbReference type="ChEBI" id="CHEBI:456216"/>
    </reaction>
    <physiologicalReaction direction="left-to-right" evidence="11">
        <dbReference type="Rhea" id="RHEA:60149"/>
    </physiologicalReaction>
</comment>
<keyword evidence="8" id="KW-0969">Cilium</keyword>
<dbReference type="RefSeq" id="XP_023176384.2">
    <property type="nucleotide sequence ID" value="XM_023320616.2"/>
</dbReference>
<keyword evidence="4" id="KW-0436">Ligase</keyword>
<name>A0A6J1MAW1_DROHY</name>
<evidence type="ECO:0000256" key="17">
    <source>
        <dbReference type="SAM" id="MobiDB-lite"/>
    </source>
</evidence>
<evidence type="ECO:0000256" key="7">
    <source>
        <dbReference type="ARBA" id="ARBA00022840"/>
    </source>
</evidence>
<comment type="similarity">
    <text evidence="2">Belongs to the tubulin polyglutamylase family.</text>
</comment>
<evidence type="ECO:0000256" key="15">
    <source>
        <dbReference type="ARBA" id="ARBA00080021"/>
    </source>
</evidence>
<protein>
    <recommendedName>
        <fullName evidence="13">Polyglutamylase complex subunit TTLL1</fullName>
    </recommendedName>
    <alternativeName>
        <fullName evidence="14">Tubulin polyglutamylase TTLL1</fullName>
    </alternativeName>
    <alternativeName>
        <fullName evidence="16">Tubulin polyglutamylase complex subunit 3</fullName>
    </alternativeName>
    <alternativeName>
        <fullName evidence="15">Tubulin--tyrosine ligase-like protein 1</fullName>
    </alternativeName>
</protein>
<evidence type="ECO:0000256" key="16">
    <source>
        <dbReference type="ARBA" id="ARBA00083073"/>
    </source>
</evidence>
<dbReference type="GO" id="GO:0015631">
    <property type="term" value="F:tubulin binding"/>
    <property type="evidence" value="ECO:0007669"/>
    <property type="project" value="TreeGrafter"/>
</dbReference>
<evidence type="ECO:0000256" key="6">
    <source>
        <dbReference type="ARBA" id="ARBA00022741"/>
    </source>
</evidence>
<dbReference type="GO" id="GO:0005524">
    <property type="term" value="F:ATP binding"/>
    <property type="evidence" value="ECO:0007669"/>
    <property type="project" value="UniProtKB-KW"/>
</dbReference>
<dbReference type="OMA" id="TQNCRYI"/>
<organism evidence="18 19">
    <name type="scientific">Drosophila hydei</name>
    <name type="common">Fruit fly</name>
    <dbReference type="NCBI Taxonomy" id="7224"/>
    <lineage>
        <taxon>Eukaryota</taxon>
        <taxon>Metazoa</taxon>
        <taxon>Ecdysozoa</taxon>
        <taxon>Arthropoda</taxon>
        <taxon>Hexapoda</taxon>
        <taxon>Insecta</taxon>
        <taxon>Pterygota</taxon>
        <taxon>Neoptera</taxon>
        <taxon>Endopterygota</taxon>
        <taxon>Diptera</taxon>
        <taxon>Brachycera</taxon>
        <taxon>Muscomorpha</taxon>
        <taxon>Ephydroidea</taxon>
        <taxon>Drosophilidae</taxon>
        <taxon>Drosophila</taxon>
    </lineage>
</organism>
<gene>
    <name evidence="19" type="primary">LOC111603141</name>
</gene>